<evidence type="ECO:0000313" key="2">
    <source>
        <dbReference type="Proteomes" id="UP001168821"/>
    </source>
</evidence>
<sequence>MFLRFILLQIKANRRQMFAQTRVVLMNLRDLECVKDNRFQGKSGSCQISSKSKRCLIELILKNHPSTSAAQDALRTKNPMFDVSIATPLQESLPA</sequence>
<dbReference type="Proteomes" id="UP001168821">
    <property type="component" value="Unassembled WGS sequence"/>
</dbReference>
<evidence type="ECO:0000313" key="1">
    <source>
        <dbReference type="EMBL" id="KAJ3644852.1"/>
    </source>
</evidence>
<keyword evidence="2" id="KW-1185">Reference proteome</keyword>
<protein>
    <submittedName>
        <fullName evidence="1">Uncharacterized protein</fullName>
    </submittedName>
</protein>
<reference evidence="1" key="1">
    <citation type="journal article" date="2023" name="G3 (Bethesda)">
        <title>Whole genome assemblies of Zophobas morio and Tenebrio molitor.</title>
        <authorList>
            <person name="Kaur S."/>
            <person name="Stinson S.A."/>
            <person name="diCenzo G.C."/>
        </authorList>
    </citation>
    <scope>NUCLEOTIDE SEQUENCE</scope>
    <source>
        <strain evidence="1">QUZm001</strain>
    </source>
</reference>
<proteinExistence type="predicted"/>
<name>A0AA38HX27_9CUCU</name>
<organism evidence="1 2">
    <name type="scientific">Zophobas morio</name>
    <dbReference type="NCBI Taxonomy" id="2755281"/>
    <lineage>
        <taxon>Eukaryota</taxon>
        <taxon>Metazoa</taxon>
        <taxon>Ecdysozoa</taxon>
        <taxon>Arthropoda</taxon>
        <taxon>Hexapoda</taxon>
        <taxon>Insecta</taxon>
        <taxon>Pterygota</taxon>
        <taxon>Neoptera</taxon>
        <taxon>Endopterygota</taxon>
        <taxon>Coleoptera</taxon>
        <taxon>Polyphaga</taxon>
        <taxon>Cucujiformia</taxon>
        <taxon>Tenebrionidae</taxon>
        <taxon>Zophobas</taxon>
    </lineage>
</organism>
<gene>
    <name evidence="1" type="ORF">Zmor_022553</name>
</gene>
<comment type="caution">
    <text evidence="1">The sequence shown here is derived from an EMBL/GenBank/DDBJ whole genome shotgun (WGS) entry which is preliminary data.</text>
</comment>
<accession>A0AA38HX27</accession>
<dbReference type="AlphaFoldDB" id="A0AA38HX27"/>
<dbReference type="EMBL" id="JALNTZ010000007">
    <property type="protein sequence ID" value="KAJ3644852.1"/>
    <property type="molecule type" value="Genomic_DNA"/>
</dbReference>